<gene>
    <name evidence="2" type="ORF">OS493_019940</name>
</gene>
<proteinExistence type="predicted"/>
<sequence length="460" mass="51610">MHCSQALRDEMDSEHGFLQGANNMLSFVEYSEMLRDRLIPFSRDNVEVPNRNDVISFLGAIATTENDYQELIHKAFQLGNAFFSIASHCIASQILLRDPMVFAQKVSSPNGADLEFKRNPTVPSMANFISNDCLKHTSLASTADRQQITTDFTRLLQEEGVELPPSPRRPPASPVGRTINPGRTPCSSPLTSQPCSPARASPKPSTSAVSATISRPLALPSKQTTKDSSSSEESSPSPPASQMKKKAKVPRTSPEKTIPPVTQAKRKIFQEAKESDLFGPNDFKRGDAQKTKKHKKSKCSFTTICTTYAFIDSGTGTRSFNLEIKHSIVLQGMPLKWTEEKSDAFWRDRPWQLVARDDFSAEKVAKFGNEKESRERQEKQSFENFVQQHGNKQQSANAKTFMGVEESEDLLFWATHCAWTKCQICQSLEACKLYPKFRKRPVVKTVRLWMFKTKICGANL</sequence>
<evidence type="ECO:0000313" key="3">
    <source>
        <dbReference type="Proteomes" id="UP001163046"/>
    </source>
</evidence>
<evidence type="ECO:0000313" key="2">
    <source>
        <dbReference type="EMBL" id="KAJ7359033.1"/>
    </source>
</evidence>
<reference evidence="2" key="1">
    <citation type="submission" date="2023-01" db="EMBL/GenBank/DDBJ databases">
        <title>Genome assembly of the deep-sea coral Lophelia pertusa.</title>
        <authorList>
            <person name="Herrera S."/>
            <person name="Cordes E."/>
        </authorList>
    </citation>
    <scope>NUCLEOTIDE SEQUENCE</scope>
    <source>
        <strain evidence="2">USNM1676648</strain>
        <tissue evidence="2">Polyp</tissue>
    </source>
</reference>
<feature type="compositionally biased region" description="Pro residues" evidence="1">
    <location>
        <begin position="164"/>
        <end position="173"/>
    </location>
</feature>
<feature type="compositionally biased region" description="Polar residues" evidence="1">
    <location>
        <begin position="203"/>
        <end position="213"/>
    </location>
</feature>
<comment type="caution">
    <text evidence="2">The sequence shown here is derived from an EMBL/GenBank/DDBJ whole genome shotgun (WGS) entry which is preliminary data.</text>
</comment>
<accession>A0A9W9YN05</accession>
<dbReference type="EMBL" id="MU827313">
    <property type="protein sequence ID" value="KAJ7359033.1"/>
    <property type="molecule type" value="Genomic_DNA"/>
</dbReference>
<feature type="compositionally biased region" description="Polar residues" evidence="1">
    <location>
        <begin position="185"/>
        <end position="195"/>
    </location>
</feature>
<feature type="region of interest" description="Disordered" evidence="1">
    <location>
        <begin position="159"/>
        <end position="265"/>
    </location>
</feature>
<dbReference type="AlphaFoldDB" id="A0A9W9YN05"/>
<evidence type="ECO:0000256" key="1">
    <source>
        <dbReference type="SAM" id="MobiDB-lite"/>
    </source>
</evidence>
<dbReference type="Proteomes" id="UP001163046">
    <property type="component" value="Unassembled WGS sequence"/>
</dbReference>
<organism evidence="2 3">
    <name type="scientific">Desmophyllum pertusum</name>
    <dbReference type="NCBI Taxonomy" id="174260"/>
    <lineage>
        <taxon>Eukaryota</taxon>
        <taxon>Metazoa</taxon>
        <taxon>Cnidaria</taxon>
        <taxon>Anthozoa</taxon>
        <taxon>Hexacorallia</taxon>
        <taxon>Scleractinia</taxon>
        <taxon>Caryophylliina</taxon>
        <taxon>Caryophylliidae</taxon>
        <taxon>Desmophyllum</taxon>
    </lineage>
</organism>
<protein>
    <submittedName>
        <fullName evidence="2">Uncharacterized protein</fullName>
    </submittedName>
</protein>
<name>A0A9W9YN05_9CNID</name>
<keyword evidence="3" id="KW-1185">Reference proteome</keyword>